<sequence length="98" mass="10843">MSSSLLPFLLGGGGGNWEAAVLQSLLSFVVEQEKSVVVLLSNLVRFAMDKVTGTSTVARRRRGRTKMRVESSSKCCKRQMCNSRKKMNTSAEAELKWS</sequence>
<keyword evidence="2" id="KW-1185">Reference proteome</keyword>
<dbReference type="Proteomes" id="UP000008022">
    <property type="component" value="Unassembled WGS sequence"/>
</dbReference>
<name>A0A0E0NV90_ORYRU</name>
<dbReference type="EnsemblPlants" id="ORUFI03G18520.1">
    <property type="protein sequence ID" value="ORUFI03G18520.1"/>
    <property type="gene ID" value="ORUFI03G18520"/>
</dbReference>
<protein>
    <submittedName>
        <fullName evidence="1">Uncharacterized protein</fullName>
    </submittedName>
</protein>
<organism evidence="1 2">
    <name type="scientific">Oryza rufipogon</name>
    <name type="common">Brownbeard rice</name>
    <name type="synonym">Asian wild rice</name>
    <dbReference type="NCBI Taxonomy" id="4529"/>
    <lineage>
        <taxon>Eukaryota</taxon>
        <taxon>Viridiplantae</taxon>
        <taxon>Streptophyta</taxon>
        <taxon>Embryophyta</taxon>
        <taxon>Tracheophyta</taxon>
        <taxon>Spermatophyta</taxon>
        <taxon>Magnoliopsida</taxon>
        <taxon>Liliopsida</taxon>
        <taxon>Poales</taxon>
        <taxon>Poaceae</taxon>
        <taxon>BOP clade</taxon>
        <taxon>Oryzoideae</taxon>
        <taxon>Oryzeae</taxon>
        <taxon>Oryzinae</taxon>
        <taxon>Oryza</taxon>
    </lineage>
</organism>
<evidence type="ECO:0000313" key="2">
    <source>
        <dbReference type="Proteomes" id="UP000008022"/>
    </source>
</evidence>
<evidence type="ECO:0000313" key="1">
    <source>
        <dbReference type="EnsemblPlants" id="ORUFI03G18520.1"/>
    </source>
</evidence>
<reference evidence="1" key="2">
    <citation type="submission" date="2015-06" db="UniProtKB">
        <authorList>
            <consortium name="EnsemblPlants"/>
        </authorList>
    </citation>
    <scope>IDENTIFICATION</scope>
</reference>
<dbReference type="AlphaFoldDB" id="A0A0E0NV90"/>
<reference evidence="2" key="1">
    <citation type="submission" date="2013-06" db="EMBL/GenBank/DDBJ databases">
        <authorList>
            <person name="Zhao Q."/>
        </authorList>
    </citation>
    <scope>NUCLEOTIDE SEQUENCE</scope>
    <source>
        <strain evidence="2">cv. W1943</strain>
    </source>
</reference>
<dbReference type="HOGENOM" id="CLU_182556_0_0_1"/>
<accession>A0A0E0NV90</accession>
<dbReference type="Gramene" id="ORUFI03G18520.1">
    <property type="protein sequence ID" value="ORUFI03G18520.1"/>
    <property type="gene ID" value="ORUFI03G18520"/>
</dbReference>
<proteinExistence type="predicted"/>